<dbReference type="InterPro" id="IPR001633">
    <property type="entry name" value="EAL_dom"/>
</dbReference>
<comment type="caution">
    <text evidence="2">The sequence shown here is derived from an EMBL/GenBank/DDBJ whole genome shotgun (WGS) entry which is preliminary data.</text>
</comment>
<dbReference type="PROSITE" id="PS50883">
    <property type="entry name" value="EAL"/>
    <property type="match status" value="1"/>
</dbReference>
<protein>
    <submittedName>
        <fullName evidence="2">EAL domain-containing protein (Putative c-di-GMP-specific phosphodiesterase class I)</fullName>
    </submittedName>
</protein>
<dbReference type="InterPro" id="IPR050706">
    <property type="entry name" value="Cyclic-di-GMP_PDE-like"/>
</dbReference>
<feature type="domain" description="EAL" evidence="1">
    <location>
        <begin position="302"/>
        <end position="556"/>
    </location>
</feature>
<accession>A0A3M0DA85</accession>
<dbReference type="OrthoDB" id="23692at2"/>
<evidence type="ECO:0000313" key="2">
    <source>
        <dbReference type="EMBL" id="RMB13043.1"/>
    </source>
</evidence>
<dbReference type="SUPFAM" id="SSF141868">
    <property type="entry name" value="EAL domain-like"/>
    <property type="match status" value="1"/>
</dbReference>
<dbReference type="AlphaFoldDB" id="A0A3M0DA85"/>
<dbReference type="Proteomes" id="UP000271227">
    <property type="component" value="Unassembled WGS sequence"/>
</dbReference>
<dbReference type="GO" id="GO:0071111">
    <property type="term" value="F:cyclic-guanylate-specific phosphodiesterase activity"/>
    <property type="evidence" value="ECO:0007669"/>
    <property type="project" value="InterPro"/>
</dbReference>
<dbReference type="InParanoid" id="A0A3M0DA85"/>
<keyword evidence="3" id="KW-1185">Reference proteome</keyword>
<dbReference type="SMART" id="SM00052">
    <property type="entry name" value="EAL"/>
    <property type="match status" value="1"/>
</dbReference>
<proteinExistence type="predicted"/>
<name>A0A3M0DA85_9PROT</name>
<evidence type="ECO:0000259" key="1">
    <source>
        <dbReference type="PROSITE" id="PS50883"/>
    </source>
</evidence>
<evidence type="ECO:0000313" key="3">
    <source>
        <dbReference type="Proteomes" id="UP000271227"/>
    </source>
</evidence>
<dbReference type="CDD" id="cd01948">
    <property type="entry name" value="EAL"/>
    <property type="match status" value="1"/>
</dbReference>
<reference evidence="2 3" key="1">
    <citation type="submission" date="2018-10" db="EMBL/GenBank/DDBJ databases">
        <title>Genomic Encyclopedia of Archaeal and Bacterial Type Strains, Phase II (KMG-II): from individual species to whole genera.</title>
        <authorList>
            <person name="Goeker M."/>
        </authorList>
    </citation>
    <scope>NUCLEOTIDE SEQUENCE [LARGE SCALE GENOMIC DNA]</scope>
    <source>
        <strain evidence="2 3">DSM 25217</strain>
    </source>
</reference>
<dbReference type="InterPro" id="IPR035919">
    <property type="entry name" value="EAL_sf"/>
</dbReference>
<dbReference type="EMBL" id="REFR01000001">
    <property type="protein sequence ID" value="RMB13043.1"/>
    <property type="molecule type" value="Genomic_DNA"/>
</dbReference>
<organism evidence="2 3">
    <name type="scientific">Eilatimonas milleporae</name>
    <dbReference type="NCBI Taxonomy" id="911205"/>
    <lineage>
        <taxon>Bacteria</taxon>
        <taxon>Pseudomonadati</taxon>
        <taxon>Pseudomonadota</taxon>
        <taxon>Alphaproteobacteria</taxon>
        <taxon>Kordiimonadales</taxon>
        <taxon>Kordiimonadaceae</taxon>
        <taxon>Eilatimonas</taxon>
    </lineage>
</organism>
<sequence length="564" mass="62222">MKKVPDRFLGYAFCVGDALLELDDDFRIRNADGATQTVLGLEAKSLTGVAFLSWLLPHEQEMVKGAVSALTGKNRLGPILVHLDTVTPGSGDMKDPSPETAWNPVDPRVRSELIANRRPSALFLTRLDMKPGRIFAVLSLPHRIGLASERVHEDARSPEEKKQDFLTRVGDMLSDDPDGNLSVTVLETAAGHPLSTSEQDRIDRLLNSMSVGGGTAASLDTNKFAVLHDSAPGGHRSDFVGEIERRMGVRMASATMNTQEADLRDDDSVRAILFGLQKFAEGAENYTIQAFEDGYADLIDETAARVREFRQVLDKGGFSLVYQPIVDMKTGRTHHFEALSRFDRPTPGYSQFDMICFAEDVGLIMDFDRAVMDRAAKKLLPMVKRDADTAPKLAVNVSGRSLSSQDFVAHLLQRLEELSLLSGHLSLEITESSKIQDLETLGDALSRIKTLGFKVYLDDFGVGAAGFQYLRDLKVDALKIDGSYIRDAVNSKIDQAFLKSMISLCQELDIITVGEWIETRRQADLLRRLGVTYGQGYYFSRPKVSLVNVKVNYQPGGDQAAVSV</sequence>
<dbReference type="Gene3D" id="3.20.20.450">
    <property type="entry name" value="EAL domain"/>
    <property type="match status" value="1"/>
</dbReference>
<dbReference type="PANTHER" id="PTHR33121:SF70">
    <property type="entry name" value="SIGNALING PROTEIN YKOW"/>
    <property type="match status" value="1"/>
</dbReference>
<dbReference type="RefSeq" id="WP_121936827.1">
    <property type="nucleotide sequence ID" value="NZ_REFR01000001.1"/>
</dbReference>
<gene>
    <name evidence="2" type="ORF">BXY39_0036</name>
</gene>
<dbReference type="PANTHER" id="PTHR33121">
    <property type="entry name" value="CYCLIC DI-GMP PHOSPHODIESTERASE PDEF"/>
    <property type="match status" value="1"/>
</dbReference>
<dbReference type="Pfam" id="PF00563">
    <property type="entry name" value="EAL"/>
    <property type="match status" value="1"/>
</dbReference>